<gene>
    <name evidence="1" type="ORF">ABUH87_12365</name>
</gene>
<evidence type="ECO:0000313" key="1">
    <source>
        <dbReference type="EMBL" id="MEW9855933.1"/>
    </source>
</evidence>
<evidence type="ECO:0000313" key="2">
    <source>
        <dbReference type="Proteomes" id="UP001556118"/>
    </source>
</evidence>
<reference evidence="1 2" key="1">
    <citation type="submission" date="2024-06" db="EMBL/GenBank/DDBJ databases">
        <title>Novosphingobium rhizovicinus M1R2S20.</title>
        <authorList>
            <person name="Sun J.-Q."/>
        </authorList>
    </citation>
    <scope>NUCLEOTIDE SEQUENCE [LARGE SCALE GENOMIC DNA]</scope>
    <source>
        <strain evidence="1 2">M1R2S20</strain>
    </source>
</reference>
<dbReference type="RefSeq" id="WP_367774122.1">
    <property type="nucleotide sequence ID" value="NZ_JBFNXR010000048.1"/>
</dbReference>
<name>A0ABV3RCU4_9SPHN</name>
<dbReference type="Proteomes" id="UP001556118">
    <property type="component" value="Unassembled WGS sequence"/>
</dbReference>
<dbReference type="EMBL" id="JBFNXR010000048">
    <property type="protein sequence ID" value="MEW9855933.1"/>
    <property type="molecule type" value="Genomic_DNA"/>
</dbReference>
<comment type="caution">
    <text evidence="1">The sequence shown here is derived from an EMBL/GenBank/DDBJ whole genome shotgun (WGS) entry which is preliminary data.</text>
</comment>
<proteinExistence type="predicted"/>
<protein>
    <submittedName>
        <fullName evidence="1">Uncharacterized protein</fullName>
    </submittedName>
</protein>
<keyword evidence="2" id="KW-1185">Reference proteome</keyword>
<organism evidence="1 2">
    <name type="scientific">Novosphingobium rhizovicinum</name>
    <dbReference type="NCBI Taxonomy" id="3228928"/>
    <lineage>
        <taxon>Bacteria</taxon>
        <taxon>Pseudomonadati</taxon>
        <taxon>Pseudomonadota</taxon>
        <taxon>Alphaproteobacteria</taxon>
        <taxon>Sphingomonadales</taxon>
        <taxon>Sphingomonadaceae</taxon>
        <taxon>Novosphingobium</taxon>
    </lineage>
</organism>
<sequence length="157" mass="16292">MIRVREASGALPIGVVRARGTSGLQAIATIRVRETDGLKTVYTDAGPGTFNVSAIPLAPNGAVASSFTSNVTTEVVTVTATGGVEPYTFAFRQTDSATGWSISVVGNGQARFTRSSVGQGQTWQADFKCEVTDAAGRKIDTPTIQATVTNYGGISMV</sequence>
<accession>A0ABV3RCU4</accession>